<accession>R4WE87</accession>
<proteinExistence type="evidence at transcript level"/>
<evidence type="ECO:0000259" key="8">
    <source>
        <dbReference type="SMART" id="SM00645"/>
    </source>
</evidence>
<keyword evidence="4" id="KW-0378">Hydrolase</keyword>
<dbReference type="PANTHER" id="PTHR12411">
    <property type="entry name" value="CYSTEINE PROTEASE FAMILY C1-RELATED"/>
    <property type="match status" value="1"/>
</dbReference>
<keyword evidence="5" id="KW-0788">Thiol protease</keyword>
<dbReference type="AlphaFoldDB" id="R4WE87"/>
<dbReference type="InterPro" id="IPR038765">
    <property type="entry name" value="Papain-like_cys_pep_sf"/>
</dbReference>
<feature type="domain" description="Peptidase C1A papain C-terminal" evidence="8">
    <location>
        <begin position="79"/>
        <end position="219"/>
    </location>
</feature>
<name>R4WE87_RIPPE</name>
<dbReference type="InterPro" id="IPR012599">
    <property type="entry name" value="Propeptide_C1A"/>
</dbReference>
<dbReference type="Gene3D" id="3.90.70.10">
    <property type="entry name" value="Cysteine proteinases"/>
    <property type="match status" value="1"/>
</dbReference>
<keyword evidence="6" id="KW-1015">Disulfide bond</keyword>
<keyword evidence="2" id="KW-0645">Protease</keyword>
<reference evidence="9" key="1">
    <citation type="journal article" date="2013" name="PLoS ONE">
        <title>Gene expression in gut symbiotic organ of stinkbug affected by extracellular bacterial symbiont.</title>
        <authorList>
            <person name="Futahashi R."/>
            <person name="Tanaka K."/>
            <person name="Tanahashi M."/>
            <person name="Nikoh N."/>
            <person name="Kikuchi Y."/>
            <person name="Lee B.L."/>
            <person name="Fukatsu T."/>
        </authorList>
    </citation>
    <scope>NUCLEOTIDE SEQUENCE</scope>
    <source>
        <tissue evidence="9">Midgut</tissue>
    </source>
</reference>
<dbReference type="EMBL" id="AK418340">
    <property type="protein sequence ID" value="BAN21543.1"/>
    <property type="molecule type" value="mRNA"/>
</dbReference>
<feature type="chain" id="PRO_5018648874" evidence="7">
    <location>
        <begin position="17"/>
        <end position="221"/>
    </location>
</feature>
<feature type="signal peptide" evidence="7">
    <location>
        <begin position="1"/>
        <end position="16"/>
    </location>
</feature>
<evidence type="ECO:0000313" key="9">
    <source>
        <dbReference type="EMBL" id="BAN21543.1"/>
    </source>
</evidence>
<dbReference type="GO" id="GO:0006508">
    <property type="term" value="P:proteolysis"/>
    <property type="evidence" value="ECO:0007669"/>
    <property type="project" value="UniProtKB-KW"/>
</dbReference>
<dbReference type="InterPro" id="IPR013128">
    <property type="entry name" value="Peptidase_C1A"/>
</dbReference>
<dbReference type="Pfam" id="PF00112">
    <property type="entry name" value="Peptidase_C1"/>
    <property type="match status" value="1"/>
</dbReference>
<dbReference type="SUPFAM" id="SSF54001">
    <property type="entry name" value="Cysteine proteinases"/>
    <property type="match status" value="1"/>
</dbReference>
<comment type="similarity">
    <text evidence="1">Belongs to the peptidase C1 family.</text>
</comment>
<dbReference type="GO" id="GO:0004197">
    <property type="term" value="F:cysteine-type endopeptidase activity"/>
    <property type="evidence" value="ECO:0007669"/>
    <property type="project" value="InterPro"/>
</dbReference>
<evidence type="ECO:0000256" key="4">
    <source>
        <dbReference type="ARBA" id="ARBA00022801"/>
    </source>
</evidence>
<evidence type="ECO:0000256" key="5">
    <source>
        <dbReference type="ARBA" id="ARBA00022807"/>
    </source>
</evidence>
<evidence type="ECO:0000256" key="7">
    <source>
        <dbReference type="SAM" id="SignalP"/>
    </source>
</evidence>
<dbReference type="InterPro" id="IPR000668">
    <property type="entry name" value="Peptidase_C1A_C"/>
</dbReference>
<keyword evidence="3 7" id="KW-0732">Signal</keyword>
<evidence type="ECO:0000256" key="2">
    <source>
        <dbReference type="ARBA" id="ARBA00022670"/>
    </source>
</evidence>
<protein>
    <submittedName>
        <fullName evidence="9">Cathepsin B</fullName>
    </submittedName>
</protein>
<evidence type="ECO:0000256" key="3">
    <source>
        <dbReference type="ARBA" id="ARBA00022729"/>
    </source>
</evidence>
<evidence type="ECO:0000256" key="6">
    <source>
        <dbReference type="ARBA" id="ARBA00023157"/>
    </source>
</evidence>
<organism evidence="9">
    <name type="scientific">Riptortus pedestris</name>
    <name type="common">Bean bug</name>
    <dbReference type="NCBI Taxonomy" id="329032"/>
    <lineage>
        <taxon>Eukaryota</taxon>
        <taxon>Metazoa</taxon>
        <taxon>Ecdysozoa</taxon>
        <taxon>Arthropoda</taxon>
        <taxon>Hexapoda</taxon>
        <taxon>Insecta</taxon>
        <taxon>Pterygota</taxon>
        <taxon>Neoptera</taxon>
        <taxon>Paraneoptera</taxon>
        <taxon>Hemiptera</taxon>
        <taxon>Heteroptera</taxon>
        <taxon>Panheteroptera</taxon>
        <taxon>Pentatomomorpha</taxon>
        <taxon>Coreoidea</taxon>
        <taxon>Alydidae</taxon>
        <taxon>Riptortus</taxon>
    </lineage>
</organism>
<dbReference type="SMART" id="SM00645">
    <property type="entry name" value="Pept_C1"/>
    <property type="match status" value="1"/>
</dbReference>
<dbReference type="Pfam" id="PF08127">
    <property type="entry name" value="Propeptide_C1"/>
    <property type="match status" value="1"/>
</dbReference>
<sequence>MKAILGLFLLLSTVNADTKDLNGFKEIIDAVNSLQTTWKADPDFPTHYTVSSIKKFLGVNKAFRVRPQRYNKDISDDPIPEEFDARKQWPECPTISQISDQGNCGSSWAVAASDAFSDRLCIASKGKITTPLSSGELMSCCAGCGDGCGGGVASDAWLYLMRQGIVTGGSYNSSTGCQPYPLPPCEHHTQGPLPQCSSLPAYDTPACEDNCTNPTYLPHFQ</sequence>
<feature type="non-terminal residue" evidence="9">
    <location>
        <position position="221"/>
    </location>
</feature>
<evidence type="ECO:0000256" key="1">
    <source>
        <dbReference type="ARBA" id="ARBA00008455"/>
    </source>
</evidence>